<organism evidence="12 13">
    <name type="scientific">Rhizobium tubonense</name>
    <dbReference type="NCBI Taxonomy" id="484088"/>
    <lineage>
        <taxon>Bacteria</taxon>
        <taxon>Pseudomonadati</taxon>
        <taxon>Pseudomonadota</taxon>
        <taxon>Alphaproteobacteria</taxon>
        <taxon>Hyphomicrobiales</taxon>
        <taxon>Rhizobiaceae</taxon>
        <taxon>Rhizobium/Agrobacterium group</taxon>
        <taxon>Rhizobium</taxon>
    </lineage>
</organism>
<evidence type="ECO:0000259" key="11">
    <source>
        <dbReference type="Pfam" id="PF00999"/>
    </source>
</evidence>
<keyword evidence="2" id="KW-0813">Transport</keyword>
<dbReference type="PANTHER" id="PTHR10110">
    <property type="entry name" value="SODIUM/HYDROGEN EXCHANGER"/>
    <property type="match status" value="1"/>
</dbReference>
<evidence type="ECO:0000256" key="5">
    <source>
        <dbReference type="ARBA" id="ARBA00022989"/>
    </source>
</evidence>
<accession>A0A2W4EZX9</accession>
<evidence type="ECO:0000313" key="12">
    <source>
        <dbReference type="EMBL" id="PZM15400.1"/>
    </source>
</evidence>
<keyword evidence="7" id="KW-0406">Ion transport</keyword>
<evidence type="ECO:0000256" key="6">
    <source>
        <dbReference type="ARBA" id="ARBA00023053"/>
    </source>
</evidence>
<dbReference type="GO" id="GO:0015386">
    <property type="term" value="F:potassium:proton antiporter activity"/>
    <property type="evidence" value="ECO:0007669"/>
    <property type="project" value="TreeGrafter"/>
</dbReference>
<keyword evidence="5 10" id="KW-1133">Transmembrane helix</keyword>
<keyword evidence="4 10" id="KW-0812">Transmembrane</keyword>
<name>A0A2W4EZX9_9HYPH</name>
<dbReference type="InterPro" id="IPR018422">
    <property type="entry name" value="Cation/H_exchanger_CPA1"/>
</dbReference>
<evidence type="ECO:0000256" key="4">
    <source>
        <dbReference type="ARBA" id="ARBA00022692"/>
    </source>
</evidence>
<comment type="caution">
    <text evidence="12">The sequence shown here is derived from an EMBL/GenBank/DDBJ whole genome shotgun (WGS) entry which is preliminary data.</text>
</comment>
<evidence type="ECO:0000256" key="3">
    <source>
        <dbReference type="ARBA" id="ARBA00022475"/>
    </source>
</evidence>
<keyword evidence="8 10" id="KW-0472">Membrane</keyword>
<reference evidence="12 13" key="1">
    <citation type="journal article" date="2018" name="Sci. Rep.">
        <title>Rhizobium tumorigenes sp. nov., a novel plant tumorigenic bacterium isolated from cane gall tumors on thornless blackberry.</title>
        <authorList>
            <person name="Kuzmanovi N."/>
            <person name="Smalla K."/>
            <person name="Gronow S."/>
            <person name="PuBawska J."/>
        </authorList>
    </citation>
    <scope>NUCLEOTIDE SEQUENCE [LARGE SCALE GENOMIC DNA]</scope>
    <source>
        <strain evidence="12 13">CCBAU 85046</strain>
    </source>
</reference>
<feature type="transmembrane region" description="Helical" evidence="10">
    <location>
        <begin position="218"/>
        <end position="239"/>
    </location>
</feature>
<evidence type="ECO:0000256" key="8">
    <source>
        <dbReference type="ARBA" id="ARBA00023136"/>
    </source>
</evidence>
<comment type="subcellular location">
    <subcellularLocation>
        <location evidence="1">Cell membrane</location>
        <topology evidence="1">Multi-pass membrane protein</topology>
    </subcellularLocation>
</comment>
<evidence type="ECO:0000256" key="7">
    <source>
        <dbReference type="ARBA" id="ARBA00023065"/>
    </source>
</evidence>
<keyword evidence="13" id="KW-1185">Reference proteome</keyword>
<keyword evidence="3" id="KW-1003">Cell membrane</keyword>
<evidence type="ECO:0000256" key="9">
    <source>
        <dbReference type="ARBA" id="ARBA00023201"/>
    </source>
</evidence>
<dbReference type="Gene3D" id="6.10.140.1330">
    <property type="match status" value="1"/>
</dbReference>
<dbReference type="InterPro" id="IPR006153">
    <property type="entry name" value="Cation/H_exchanger_TM"/>
</dbReference>
<dbReference type="GO" id="GO:0005886">
    <property type="term" value="C:plasma membrane"/>
    <property type="evidence" value="ECO:0007669"/>
    <property type="project" value="UniProtKB-SubCell"/>
</dbReference>
<evidence type="ECO:0000256" key="10">
    <source>
        <dbReference type="SAM" id="Phobius"/>
    </source>
</evidence>
<dbReference type="OrthoDB" id="9809206at2"/>
<dbReference type="PANTHER" id="PTHR10110:SF86">
    <property type="entry name" value="SODIUM_HYDROGEN EXCHANGER 7"/>
    <property type="match status" value="1"/>
</dbReference>
<keyword evidence="6" id="KW-0915">Sodium</keyword>
<evidence type="ECO:0000256" key="1">
    <source>
        <dbReference type="ARBA" id="ARBA00004651"/>
    </source>
</evidence>
<dbReference type="GO" id="GO:0098719">
    <property type="term" value="P:sodium ion import across plasma membrane"/>
    <property type="evidence" value="ECO:0007669"/>
    <property type="project" value="TreeGrafter"/>
</dbReference>
<dbReference type="AlphaFoldDB" id="A0A2W4EZX9"/>
<evidence type="ECO:0000256" key="2">
    <source>
        <dbReference type="ARBA" id="ARBA00022448"/>
    </source>
</evidence>
<dbReference type="GO" id="GO:0015385">
    <property type="term" value="F:sodium:proton antiporter activity"/>
    <property type="evidence" value="ECO:0007669"/>
    <property type="project" value="InterPro"/>
</dbReference>
<evidence type="ECO:0000313" key="13">
    <source>
        <dbReference type="Proteomes" id="UP000248925"/>
    </source>
</evidence>
<dbReference type="RefSeq" id="WP_111159630.1">
    <property type="nucleotide sequence ID" value="NZ_PCDP01000020.1"/>
</dbReference>
<keyword evidence="9" id="KW-0739">Sodium transport</keyword>
<gene>
    <name evidence="12" type="ORF">CPY51_07295</name>
</gene>
<feature type="transmembrane region" description="Helical" evidence="10">
    <location>
        <begin position="6"/>
        <end position="28"/>
    </location>
</feature>
<proteinExistence type="predicted"/>
<protein>
    <recommendedName>
        <fullName evidence="11">Cation/H+ exchanger transmembrane domain-containing protein</fullName>
    </recommendedName>
</protein>
<feature type="transmembrane region" description="Helical" evidence="10">
    <location>
        <begin position="143"/>
        <end position="169"/>
    </location>
</feature>
<dbReference type="GO" id="GO:0051453">
    <property type="term" value="P:regulation of intracellular pH"/>
    <property type="evidence" value="ECO:0007669"/>
    <property type="project" value="TreeGrafter"/>
</dbReference>
<feature type="domain" description="Cation/H+ exchanger transmembrane" evidence="11">
    <location>
        <begin position="10"/>
        <end position="240"/>
    </location>
</feature>
<dbReference type="Proteomes" id="UP000248925">
    <property type="component" value="Unassembled WGS sequence"/>
</dbReference>
<dbReference type="Pfam" id="PF00999">
    <property type="entry name" value="Na_H_Exchanger"/>
    <property type="match status" value="1"/>
</dbReference>
<dbReference type="EMBL" id="PCDP01000020">
    <property type="protein sequence ID" value="PZM15400.1"/>
    <property type="molecule type" value="Genomic_DNA"/>
</dbReference>
<feature type="transmembrane region" description="Helical" evidence="10">
    <location>
        <begin position="189"/>
        <end position="206"/>
    </location>
</feature>
<feature type="transmembrane region" description="Helical" evidence="10">
    <location>
        <begin position="100"/>
        <end position="122"/>
    </location>
</feature>
<sequence>MKRNSWLQSLGCVIFSAVGVAVLLNVLFGTGWAAELLLGGIIAPPDSVAPIAIGRRFLVPSRLLTIIEGEGLVNDATALVLVGLASAAIHGASIDPVASISQYVVTVAGEVGWGILTAFIALRLRRWAGDTHVEIALSLLTHYFAFWVPGALGGSGVLAAVVAGLFVSWNGHHFIAASTRIRGYFTWDFVTYIIEGLAFFLAGLQVHQIVASATFSTWRYYLLVSFAIGIAAVLLRFAWVSF</sequence>